<dbReference type="SMART" id="SM00387">
    <property type="entry name" value="HATPase_c"/>
    <property type="match status" value="2"/>
</dbReference>
<protein>
    <recommendedName>
        <fullName evidence="2">histidine kinase</fullName>
        <ecNumber evidence="2">2.7.13.3</ecNumber>
    </recommendedName>
</protein>
<keyword evidence="4" id="KW-0808">Transferase</keyword>
<evidence type="ECO:0000256" key="3">
    <source>
        <dbReference type="ARBA" id="ARBA00022553"/>
    </source>
</evidence>
<evidence type="ECO:0000256" key="4">
    <source>
        <dbReference type="ARBA" id="ARBA00022679"/>
    </source>
</evidence>
<dbReference type="PRINTS" id="PR00344">
    <property type="entry name" value="BCTRLSENSOR"/>
</dbReference>
<sequence>MMNKKRIIVSTLLFVLLLAGIHVTWLITLESSQHVRVTKGVADLRGMKLDNKHTVYLDGQWEFYPDALISNEDEIRQFQGQSSYVQVPGDWREGWRQHKSNSYGYGTYRLRVLVDQPVNQPYTFWIREIQAANVFLTNGQIEAELGVVSTNKELYRPERASFTVSHEIKAEGQGAIEVLLQVSNFDDPFKGGIARSIRFGTQAAVEFQRWYSIGFQLVTFIILMLHGLYAVILFCFNPREKTFIIFGLLMTMTGILVIADNDSILLLWLPINYTWALRIKILAYLWHACFMMIMGRNFSEFTRRGKLFYGYMGFLVLFTIFVLVAPAPYIFFTTAYKIFSVLYLFPIIWLSSLIVQMVYQNRREAYILLLAAVSVMSGITWSIFIYNGTKNMIYYPINIIASIVGFSAYWFKRYFRNAEENARLYEQLRETDEKKDLFLANTSHELRTPLHGVINIAQSVVAREKQRMDEKSREDMELLITISRRMSHTINDLLDLAQLREGKVILQCAPLRVQSAVSGVLDMLRFMMEGKPIQLVMAIPETFPPVIADEKRLVQVLSNLVHNAIKFTDEGLITISAEVREGLAYISVADTGIGMTKELQERAFHAYEQGTADTTASAGGIGLGLRICEQMVQLHGGVLEVESELGKGSVFSFTLQLAEPGTILLMQEENPVEAILSTQAARDMNMISDELHVVQQQTASTLYKPMILIVDDDRVNLKILGDILSADQYEVVRAASGKEALSKLDTAQWDLIISDVMMPHMSGYELTRLIRERFSILELPILILTARSNAEDIHSGFMAGANDYVTKPVDAMELRSRVHALTELKRAVNERLRMEAAYLQAQIQPHFLFNTLNTITALSDFDTNKMNDLIEAFSSYLRISFDFLNSSKLVPIEHELDLVRSYLFIEHARFEDRIQVVWELNYSIQAMIPPLTIQPLVENAIRHGVLSRARGGTVWIRIVQDGQCVQVEIRDDGVGMDAQRVDSLLEFHGIEKRGIGLLNTDRRLKQLYGTGLLIRSKVNEGTSVSFVIVK</sequence>
<keyword evidence="3 9" id="KW-0597">Phosphoprotein</keyword>
<dbReference type="InterPro" id="IPR011623">
    <property type="entry name" value="7TMR_DISM_rcpt_extracell_dom1"/>
</dbReference>
<evidence type="ECO:0000313" key="14">
    <source>
        <dbReference type="Proteomes" id="UP001527181"/>
    </source>
</evidence>
<dbReference type="GO" id="GO:0005524">
    <property type="term" value="F:ATP binding"/>
    <property type="evidence" value="ECO:0007669"/>
    <property type="project" value="UniProtKB-KW"/>
</dbReference>
<dbReference type="SMART" id="SM00388">
    <property type="entry name" value="HisKA"/>
    <property type="match status" value="1"/>
</dbReference>
<evidence type="ECO:0000313" key="13">
    <source>
        <dbReference type="EMBL" id="MCY9761065.1"/>
    </source>
</evidence>
<dbReference type="EMBL" id="JAMDNP010000019">
    <property type="protein sequence ID" value="MCY9761065.1"/>
    <property type="molecule type" value="Genomic_DNA"/>
</dbReference>
<dbReference type="PROSITE" id="PS50110">
    <property type="entry name" value="RESPONSE_REGULATORY"/>
    <property type="match status" value="1"/>
</dbReference>
<dbReference type="InterPro" id="IPR003661">
    <property type="entry name" value="HisK_dim/P_dom"/>
</dbReference>
<evidence type="ECO:0000256" key="9">
    <source>
        <dbReference type="PROSITE-ProRule" id="PRU00169"/>
    </source>
</evidence>
<evidence type="ECO:0000256" key="7">
    <source>
        <dbReference type="ARBA" id="ARBA00022840"/>
    </source>
</evidence>
<keyword evidence="14" id="KW-1185">Reference proteome</keyword>
<accession>A0ABT4GWH2</accession>
<dbReference type="InterPro" id="IPR004358">
    <property type="entry name" value="Sig_transdc_His_kin-like_C"/>
</dbReference>
<dbReference type="CDD" id="cd17574">
    <property type="entry name" value="REC_OmpR"/>
    <property type="match status" value="1"/>
</dbReference>
<name>A0ABT4GWH2_PAEAL</name>
<evidence type="ECO:0000256" key="1">
    <source>
        <dbReference type="ARBA" id="ARBA00000085"/>
    </source>
</evidence>
<dbReference type="Gene3D" id="1.10.287.130">
    <property type="match status" value="1"/>
</dbReference>
<comment type="caution">
    <text evidence="13">The sequence shown here is derived from an EMBL/GenBank/DDBJ whole genome shotgun (WGS) entry which is preliminary data.</text>
</comment>
<feature type="transmembrane region" description="Helical" evidence="10">
    <location>
        <begin position="307"/>
        <end position="332"/>
    </location>
</feature>
<dbReference type="Pfam" id="PF02518">
    <property type="entry name" value="HATPase_c"/>
    <property type="match status" value="2"/>
</dbReference>
<gene>
    <name evidence="13" type="ORF">M5X12_10810</name>
</gene>
<dbReference type="SMART" id="SM00448">
    <property type="entry name" value="REC"/>
    <property type="match status" value="1"/>
</dbReference>
<evidence type="ECO:0000256" key="2">
    <source>
        <dbReference type="ARBA" id="ARBA00012438"/>
    </source>
</evidence>
<dbReference type="InterPro" id="IPR001789">
    <property type="entry name" value="Sig_transdc_resp-reg_receiver"/>
</dbReference>
<organism evidence="13 14">
    <name type="scientific">Paenibacillus alvei</name>
    <name type="common">Bacillus alvei</name>
    <dbReference type="NCBI Taxonomy" id="44250"/>
    <lineage>
        <taxon>Bacteria</taxon>
        <taxon>Bacillati</taxon>
        <taxon>Bacillota</taxon>
        <taxon>Bacilli</taxon>
        <taxon>Bacillales</taxon>
        <taxon>Paenibacillaceae</taxon>
        <taxon>Paenibacillus</taxon>
    </lineage>
</organism>
<dbReference type="RefSeq" id="WP_268599390.1">
    <property type="nucleotide sequence ID" value="NZ_JAMDNQ010000025.1"/>
</dbReference>
<dbReference type="CDD" id="cd00082">
    <property type="entry name" value="HisKA"/>
    <property type="match status" value="1"/>
</dbReference>
<feature type="domain" description="Response regulatory" evidence="12">
    <location>
        <begin position="706"/>
        <end position="822"/>
    </location>
</feature>
<dbReference type="Proteomes" id="UP001527181">
    <property type="component" value="Unassembled WGS sequence"/>
</dbReference>
<comment type="catalytic activity">
    <reaction evidence="1">
        <text>ATP + protein L-histidine = ADP + protein N-phospho-L-histidine.</text>
        <dbReference type="EC" id="2.7.13.3"/>
    </reaction>
</comment>
<dbReference type="Gene3D" id="3.30.565.10">
    <property type="entry name" value="Histidine kinase-like ATPase, C-terminal domain"/>
    <property type="match status" value="2"/>
</dbReference>
<dbReference type="SUPFAM" id="SSF47384">
    <property type="entry name" value="Homodimeric domain of signal transducing histidine kinase"/>
    <property type="match status" value="1"/>
</dbReference>
<dbReference type="Pfam" id="PF07695">
    <property type="entry name" value="7TMR-DISM_7TM"/>
    <property type="match status" value="1"/>
</dbReference>
<evidence type="ECO:0000256" key="8">
    <source>
        <dbReference type="ARBA" id="ARBA00023012"/>
    </source>
</evidence>
<keyword evidence="5" id="KW-0547">Nucleotide-binding</keyword>
<keyword evidence="6" id="KW-0418">Kinase</keyword>
<keyword evidence="10" id="KW-0472">Membrane</keyword>
<dbReference type="InterPro" id="IPR003594">
    <property type="entry name" value="HATPase_dom"/>
</dbReference>
<dbReference type="InterPro" id="IPR011006">
    <property type="entry name" value="CheY-like_superfamily"/>
</dbReference>
<dbReference type="InterPro" id="IPR036890">
    <property type="entry name" value="HATPase_C_sf"/>
</dbReference>
<dbReference type="InterPro" id="IPR010559">
    <property type="entry name" value="Sig_transdc_His_kin_internal"/>
</dbReference>
<keyword evidence="10" id="KW-1133">Transmembrane helix</keyword>
<evidence type="ECO:0000259" key="11">
    <source>
        <dbReference type="PROSITE" id="PS50109"/>
    </source>
</evidence>
<dbReference type="CDD" id="cd16922">
    <property type="entry name" value="HATPase_EvgS-ArcB-TorS-like"/>
    <property type="match status" value="1"/>
</dbReference>
<dbReference type="SUPFAM" id="SSF55874">
    <property type="entry name" value="ATPase domain of HSP90 chaperone/DNA topoisomerase II/histidine kinase"/>
    <property type="match status" value="2"/>
</dbReference>
<keyword evidence="7 13" id="KW-0067">ATP-binding</keyword>
<dbReference type="Pfam" id="PF06580">
    <property type="entry name" value="His_kinase"/>
    <property type="match status" value="1"/>
</dbReference>
<dbReference type="PANTHER" id="PTHR43047:SF72">
    <property type="entry name" value="OSMOSENSING HISTIDINE PROTEIN KINASE SLN1"/>
    <property type="match status" value="1"/>
</dbReference>
<feature type="transmembrane region" description="Helical" evidence="10">
    <location>
        <begin position="210"/>
        <end position="236"/>
    </location>
</feature>
<dbReference type="SUPFAM" id="SSF52172">
    <property type="entry name" value="CheY-like"/>
    <property type="match status" value="1"/>
</dbReference>
<dbReference type="Gene3D" id="3.40.50.2300">
    <property type="match status" value="1"/>
</dbReference>
<feature type="transmembrane region" description="Helical" evidence="10">
    <location>
        <begin position="338"/>
        <end position="359"/>
    </location>
</feature>
<feature type="modified residue" description="4-aspartylphosphate" evidence="9">
    <location>
        <position position="755"/>
    </location>
</feature>
<reference evidence="13 14" key="1">
    <citation type="submission" date="2022-05" db="EMBL/GenBank/DDBJ databases">
        <title>Genome Sequencing of Bee-Associated Microbes.</title>
        <authorList>
            <person name="Dunlap C."/>
        </authorList>
    </citation>
    <scope>NUCLEOTIDE SEQUENCE [LARGE SCALE GENOMIC DNA]</scope>
    <source>
        <strain evidence="13 14">NRRL B-04010</strain>
    </source>
</reference>
<dbReference type="Pfam" id="PF00072">
    <property type="entry name" value="Response_reg"/>
    <property type="match status" value="1"/>
</dbReference>
<keyword evidence="8" id="KW-0902">Two-component regulatory system</keyword>
<dbReference type="InterPro" id="IPR036097">
    <property type="entry name" value="HisK_dim/P_sf"/>
</dbReference>
<feature type="transmembrane region" description="Helical" evidence="10">
    <location>
        <begin position="243"/>
        <end position="269"/>
    </location>
</feature>
<dbReference type="InterPro" id="IPR005467">
    <property type="entry name" value="His_kinase_dom"/>
</dbReference>
<dbReference type="PROSITE" id="PS50109">
    <property type="entry name" value="HIS_KIN"/>
    <property type="match status" value="1"/>
</dbReference>
<proteinExistence type="predicted"/>
<evidence type="ECO:0000256" key="10">
    <source>
        <dbReference type="SAM" id="Phobius"/>
    </source>
</evidence>
<dbReference type="Pfam" id="PF00512">
    <property type="entry name" value="HisKA"/>
    <property type="match status" value="1"/>
</dbReference>
<feature type="transmembrane region" description="Helical" evidence="10">
    <location>
        <begin position="392"/>
        <end position="411"/>
    </location>
</feature>
<dbReference type="EC" id="2.7.13.3" evidence="2"/>
<evidence type="ECO:0000256" key="6">
    <source>
        <dbReference type="ARBA" id="ARBA00022777"/>
    </source>
</evidence>
<keyword evidence="10" id="KW-0812">Transmembrane</keyword>
<evidence type="ECO:0000256" key="5">
    <source>
        <dbReference type="ARBA" id="ARBA00022741"/>
    </source>
</evidence>
<feature type="domain" description="Histidine kinase" evidence="11">
    <location>
        <begin position="441"/>
        <end position="659"/>
    </location>
</feature>
<feature type="transmembrane region" description="Helical" evidence="10">
    <location>
        <begin position="275"/>
        <end position="295"/>
    </location>
</feature>
<dbReference type="PANTHER" id="PTHR43047">
    <property type="entry name" value="TWO-COMPONENT HISTIDINE PROTEIN KINASE"/>
    <property type="match status" value="1"/>
</dbReference>
<evidence type="ECO:0000259" key="12">
    <source>
        <dbReference type="PROSITE" id="PS50110"/>
    </source>
</evidence>
<feature type="transmembrane region" description="Helical" evidence="10">
    <location>
        <begin position="366"/>
        <end position="386"/>
    </location>
</feature>